<keyword evidence="2" id="KW-1185">Reference proteome</keyword>
<proteinExistence type="predicted"/>
<evidence type="ECO:0000313" key="1">
    <source>
        <dbReference type="EMBL" id="TKR65448.1"/>
    </source>
</evidence>
<dbReference type="AlphaFoldDB" id="A0A4U5M916"/>
<comment type="caution">
    <text evidence="1">The sequence shown here is derived from an EMBL/GenBank/DDBJ whole genome shotgun (WGS) entry which is preliminary data.</text>
</comment>
<accession>A0A4U5M916</accession>
<sequence>MIEEMLQLRHFAASRIEYVVISPSIGPRDAVVENVGSSGRSSRQSTDPAIDWELPEDIMTMEELRALSEHNAIAVANDPQSYAEVKTNVTLHNTMWRMDRAKNWPEKTGIMDELKTDRDVRGNLGFLQTQLRVVHYLPSLHKPFFQPFAVIPPLPIDDNEEMDTEMEQESEVENPLLNGLLEAVDATASMHEKIEIFYEFMRRARNREEMDYLIREIKKRPYVNQGMQIRGLSLEGFHDP</sequence>
<dbReference type="Proteomes" id="UP000298663">
    <property type="component" value="Unassembled WGS sequence"/>
</dbReference>
<protein>
    <submittedName>
        <fullName evidence="1">Uncharacterized protein</fullName>
    </submittedName>
</protein>
<gene>
    <name evidence="1" type="ORF">L596_025853</name>
</gene>
<evidence type="ECO:0000313" key="2">
    <source>
        <dbReference type="Proteomes" id="UP000298663"/>
    </source>
</evidence>
<organism evidence="1 2">
    <name type="scientific">Steinernema carpocapsae</name>
    <name type="common">Entomopathogenic nematode</name>
    <dbReference type="NCBI Taxonomy" id="34508"/>
    <lineage>
        <taxon>Eukaryota</taxon>
        <taxon>Metazoa</taxon>
        <taxon>Ecdysozoa</taxon>
        <taxon>Nematoda</taxon>
        <taxon>Chromadorea</taxon>
        <taxon>Rhabditida</taxon>
        <taxon>Tylenchina</taxon>
        <taxon>Panagrolaimomorpha</taxon>
        <taxon>Strongyloidoidea</taxon>
        <taxon>Steinernematidae</taxon>
        <taxon>Steinernema</taxon>
    </lineage>
</organism>
<reference evidence="1 2" key="1">
    <citation type="journal article" date="2015" name="Genome Biol.">
        <title>Comparative genomics of Steinernema reveals deeply conserved gene regulatory networks.</title>
        <authorList>
            <person name="Dillman A.R."/>
            <person name="Macchietto M."/>
            <person name="Porter C.F."/>
            <person name="Rogers A."/>
            <person name="Williams B."/>
            <person name="Antoshechkin I."/>
            <person name="Lee M.M."/>
            <person name="Goodwin Z."/>
            <person name="Lu X."/>
            <person name="Lewis E.E."/>
            <person name="Goodrich-Blair H."/>
            <person name="Stock S.P."/>
            <person name="Adams B.J."/>
            <person name="Sternberg P.W."/>
            <person name="Mortazavi A."/>
        </authorList>
    </citation>
    <scope>NUCLEOTIDE SEQUENCE [LARGE SCALE GENOMIC DNA]</scope>
    <source>
        <strain evidence="1 2">ALL</strain>
    </source>
</reference>
<dbReference type="EMBL" id="AZBU02000009">
    <property type="protein sequence ID" value="TKR65448.1"/>
    <property type="molecule type" value="Genomic_DNA"/>
</dbReference>
<name>A0A4U5M916_STECR</name>
<reference evidence="1 2" key="2">
    <citation type="journal article" date="2019" name="G3 (Bethesda)">
        <title>Hybrid Assembly of the Genome of the Entomopathogenic Nematode Steinernema carpocapsae Identifies the X-Chromosome.</title>
        <authorList>
            <person name="Serra L."/>
            <person name="Macchietto M."/>
            <person name="Macias-Munoz A."/>
            <person name="McGill C.J."/>
            <person name="Rodriguez I.M."/>
            <person name="Rodriguez B."/>
            <person name="Murad R."/>
            <person name="Mortazavi A."/>
        </authorList>
    </citation>
    <scope>NUCLEOTIDE SEQUENCE [LARGE SCALE GENOMIC DNA]</scope>
    <source>
        <strain evidence="1 2">ALL</strain>
    </source>
</reference>